<evidence type="ECO:0000256" key="1">
    <source>
        <dbReference type="SAM" id="Phobius"/>
    </source>
</evidence>
<reference evidence="2 3" key="1">
    <citation type="journal article" date="2023" name="Hortic Res">
        <title>Pangenome of water caltrop reveals structural variations and asymmetric subgenome divergence after allopolyploidization.</title>
        <authorList>
            <person name="Zhang X."/>
            <person name="Chen Y."/>
            <person name="Wang L."/>
            <person name="Yuan Y."/>
            <person name="Fang M."/>
            <person name="Shi L."/>
            <person name="Lu R."/>
            <person name="Comes H.P."/>
            <person name="Ma Y."/>
            <person name="Chen Y."/>
            <person name="Huang G."/>
            <person name="Zhou Y."/>
            <person name="Zheng Z."/>
            <person name="Qiu Y."/>
        </authorList>
    </citation>
    <scope>NUCLEOTIDE SEQUENCE [LARGE SCALE GENOMIC DNA]</scope>
    <source>
        <tissue evidence="2">Roots</tissue>
    </source>
</reference>
<feature type="transmembrane region" description="Helical" evidence="1">
    <location>
        <begin position="46"/>
        <end position="68"/>
    </location>
</feature>
<keyword evidence="3" id="KW-1185">Reference proteome</keyword>
<keyword evidence="1" id="KW-1133">Transmembrane helix</keyword>
<evidence type="ECO:0000313" key="3">
    <source>
        <dbReference type="Proteomes" id="UP001345219"/>
    </source>
</evidence>
<evidence type="ECO:0000313" key="2">
    <source>
        <dbReference type="EMBL" id="KAK4773478.1"/>
    </source>
</evidence>
<dbReference type="EMBL" id="JAXIOK010000004">
    <property type="protein sequence ID" value="KAK4773478.1"/>
    <property type="molecule type" value="Genomic_DNA"/>
</dbReference>
<comment type="caution">
    <text evidence="2">The sequence shown here is derived from an EMBL/GenBank/DDBJ whole genome shotgun (WGS) entry which is preliminary data.</text>
</comment>
<accession>A0AAN7QRM7</accession>
<dbReference type="PANTHER" id="PTHR34996:SF3">
    <property type="entry name" value="OS06G0327400 PROTEIN"/>
    <property type="match status" value="1"/>
</dbReference>
<organism evidence="2 3">
    <name type="scientific">Trapa incisa</name>
    <dbReference type="NCBI Taxonomy" id="236973"/>
    <lineage>
        <taxon>Eukaryota</taxon>
        <taxon>Viridiplantae</taxon>
        <taxon>Streptophyta</taxon>
        <taxon>Embryophyta</taxon>
        <taxon>Tracheophyta</taxon>
        <taxon>Spermatophyta</taxon>
        <taxon>Magnoliopsida</taxon>
        <taxon>eudicotyledons</taxon>
        <taxon>Gunneridae</taxon>
        <taxon>Pentapetalae</taxon>
        <taxon>rosids</taxon>
        <taxon>malvids</taxon>
        <taxon>Myrtales</taxon>
        <taxon>Lythraceae</taxon>
        <taxon>Trapa</taxon>
    </lineage>
</organism>
<dbReference type="AlphaFoldDB" id="A0AAN7QRM7"/>
<dbReference type="Proteomes" id="UP001345219">
    <property type="component" value="Chromosome 22"/>
</dbReference>
<gene>
    <name evidence="2" type="ORF">SAY87_028497</name>
</gene>
<proteinExistence type="predicted"/>
<sequence>MNPNMMYNRLGGYRRSSSTSPSSSSCYRGFRLKPRKLLVQRLRSRVAIFLKVLCLLRSSCCKVLGLLWRERRRRRKRSRARDLERSCSGSQRTILVAKEPYRVRTGDYRYASFDGSNSFYAEAIADCLDFIRRSSVSIDQSSSSP</sequence>
<keyword evidence="1" id="KW-0812">Transmembrane</keyword>
<dbReference type="PANTHER" id="PTHR34996">
    <property type="entry name" value="OS06G0327400 PROTEIN"/>
    <property type="match status" value="1"/>
</dbReference>
<protein>
    <submittedName>
        <fullName evidence="2">Uncharacterized protein</fullName>
    </submittedName>
</protein>
<keyword evidence="1" id="KW-0472">Membrane</keyword>
<name>A0AAN7QRM7_9MYRT</name>